<name>A0ACC1WY92_MELAZ</name>
<gene>
    <name evidence="1" type="ORF">OWV82_023224</name>
</gene>
<dbReference type="Proteomes" id="UP001164539">
    <property type="component" value="Chromosome 13"/>
</dbReference>
<evidence type="ECO:0000313" key="2">
    <source>
        <dbReference type="Proteomes" id="UP001164539"/>
    </source>
</evidence>
<dbReference type="EMBL" id="CM051406">
    <property type="protein sequence ID" value="KAJ4703298.1"/>
    <property type="molecule type" value="Genomic_DNA"/>
</dbReference>
<reference evidence="1 2" key="1">
    <citation type="journal article" date="2023" name="Science">
        <title>Complex scaffold remodeling in plant triterpene biosynthesis.</title>
        <authorList>
            <person name="De La Pena R."/>
            <person name="Hodgson H."/>
            <person name="Liu J.C."/>
            <person name="Stephenson M.J."/>
            <person name="Martin A.C."/>
            <person name="Owen C."/>
            <person name="Harkess A."/>
            <person name="Leebens-Mack J."/>
            <person name="Jimenez L.E."/>
            <person name="Osbourn A."/>
            <person name="Sattely E.S."/>
        </authorList>
    </citation>
    <scope>NUCLEOTIDE SEQUENCE [LARGE SCALE GENOMIC DNA]</scope>
    <source>
        <strain evidence="2">cv. JPN11</strain>
        <tissue evidence="1">Leaf</tissue>
    </source>
</reference>
<evidence type="ECO:0000313" key="1">
    <source>
        <dbReference type="EMBL" id="KAJ4703298.1"/>
    </source>
</evidence>
<accession>A0ACC1WY92</accession>
<organism evidence="1 2">
    <name type="scientific">Melia azedarach</name>
    <name type="common">Chinaberry tree</name>
    <dbReference type="NCBI Taxonomy" id="155640"/>
    <lineage>
        <taxon>Eukaryota</taxon>
        <taxon>Viridiplantae</taxon>
        <taxon>Streptophyta</taxon>
        <taxon>Embryophyta</taxon>
        <taxon>Tracheophyta</taxon>
        <taxon>Spermatophyta</taxon>
        <taxon>Magnoliopsida</taxon>
        <taxon>eudicotyledons</taxon>
        <taxon>Gunneridae</taxon>
        <taxon>Pentapetalae</taxon>
        <taxon>rosids</taxon>
        <taxon>malvids</taxon>
        <taxon>Sapindales</taxon>
        <taxon>Meliaceae</taxon>
        <taxon>Melia</taxon>
    </lineage>
</organism>
<protein>
    <submittedName>
        <fullName evidence="1">Limonene synthase</fullName>
    </submittedName>
</protein>
<proteinExistence type="predicted"/>
<comment type="caution">
    <text evidence="1">The sequence shown here is derived from an EMBL/GenBank/DDBJ whole genome shotgun (WGS) entry which is preliminary data.</text>
</comment>
<keyword evidence="2" id="KW-1185">Reference proteome</keyword>
<sequence>MLSLYESSYYSINGESMMEEAWQFTVKHLKDLDKDVDLNLAEQVRSALELPIHWRAPKLETRWFIDVYERRNDVNHILLELAKLDFNIVQGMHQEELKEMSRWWKNNGLGEKLSFARNRWDIKAMKQLPNYMKICFLALYNAVNEMAYDILKEQGSDVVLHLKKAWVNLLQAYLVEAKWYHSQYTPTLEEYMTNAWVLITGPIIAVPAYLTATNPIIEKELEFLESNPDVLYWSSMIFRLQDDLGTSSDELKRGDVPKSIQCYMHETGVSEEDACRHIKDLIRRMWKKVNAYRTVDSPLSQTTTEFMLNLVRMSHCMYQHGDGHGVQDQGTMHIVLSLLFQPISL</sequence>